<accession>A0A8C1YB38</accession>
<dbReference type="InterPro" id="IPR013106">
    <property type="entry name" value="Ig_V-set"/>
</dbReference>
<keyword evidence="4" id="KW-1185">Reference proteome</keyword>
<sequence>MNYLGKGEVLTNTDLDRFHLEAVELKEVKLGETVALMCNLSVYFEIHWLKISEGRLMALMVTSLKHTGELSVVWNYNETHFEGFMEMQTTGLRILHVSTSDLATYYCATSYQKRLDFDKGVQLHSKCDISFLVKYGNIFIVILLLIFYLFFAAVLCFGLLVMLLAVSVVHIKTKKHLQH</sequence>
<reference evidence="3" key="1">
    <citation type="submission" date="2025-08" db="UniProtKB">
        <authorList>
            <consortium name="Ensembl"/>
        </authorList>
    </citation>
    <scope>IDENTIFICATION</scope>
</reference>
<keyword evidence="1" id="KW-0472">Membrane</keyword>
<keyword evidence="1" id="KW-0812">Transmembrane</keyword>
<dbReference type="Pfam" id="PF07686">
    <property type="entry name" value="V-set"/>
    <property type="match status" value="1"/>
</dbReference>
<evidence type="ECO:0000313" key="3">
    <source>
        <dbReference type="Ensembl" id="ENSCCRP00010117449.1"/>
    </source>
</evidence>
<dbReference type="InterPro" id="IPR003599">
    <property type="entry name" value="Ig_sub"/>
</dbReference>
<dbReference type="InterPro" id="IPR013783">
    <property type="entry name" value="Ig-like_fold"/>
</dbReference>
<dbReference type="Proteomes" id="UP000694427">
    <property type="component" value="Unplaced"/>
</dbReference>
<dbReference type="PROSITE" id="PS50835">
    <property type="entry name" value="IG_LIKE"/>
    <property type="match status" value="1"/>
</dbReference>
<dbReference type="Gene3D" id="2.60.40.10">
    <property type="entry name" value="Immunoglobulins"/>
    <property type="match status" value="1"/>
</dbReference>
<evidence type="ECO:0000313" key="4">
    <source>
        <dbReference type="Proteomes" id="UP000694427"/>
    </source>
</evidence>
<reference evidence="3" key="2">
    <citation type="submission" date="2025-09" db="UniProtKB">
        <authorList>
            <consortium name="Ensembl"/>
        </authorList>
    </citation>
    <scope>IDENTIFICATION</scope>
</reference>
<proteinExistence type="predicted"/>
<dbReference type="InterPro" id="IPR036179">
    <property type="entry name" value="Ig-like_dom_sf"/>
</dbReference>
<evidence type="ECO:0000256" key="1">
    <source>
        <dbReference type="SAM" id="Phobius"/>
    </source>
</evidence>
<keyword evidence="1" id="KW-1133">Transmembrane helix</keyword>
<protein>
    <recommendedName>
        <fullName evidence="2">Ig-like domain-containing protein</fullName>
    </recommendedName>
</protein>
<feature type="domain" description="Ig-like" evidence="2">
    <location>
        <begin position="31"/>
        <end position="118"/>
    </location>
</feature>
<feature type="transmembrane region" description="Helical" evidence="1">
    <location>
        <begin position="138"/>
        <end position="171"/>
    </location>
</feature>
<dbReference type="AlphaFoldDB" id="A0A8C1YB38"/>
<dbReference type="SUPFAM" id="SSF48726">
    <property type="entry name" value="Immunoglobulin"/>
    <property type="match status" value="1"/>
</dbReference>
<dbReference type="Ensembl" id="ENSCCRT00010130484.1">
    <property type="protein sequence ID" value="ENSCCRP00010117449.1"/>
    <property type="gene ID" value="ENSCCRG00010051450.1"/>
</dbReference>
<evidence type="ECO:0000259" key="2">
    <source>
        <dbReference type="PROSITE" id="PS50835"/>
    </source>
</evidence>
<name>A0A8C1YB38_CYPCA</name>
<dbReference type="InterPro" id="IPR007110">
    <property type="entry name" value="Ig-like_dom"/>
</dbReference>
<organism evidence="3 4">
    <name type="scientific">Cyprinus carpio</name>
    <name type="common">Common carp</name>
    <dbReference type="NCBI Taxonomy" id="7962"/>
    <lineage>
        <taxon>Eukaryota</taxon>
        <taxon>Metazoa</taxon>
        <taxon>Chordata</taxon>
        <taxon>Craniata</taxon>
        <taxon>Vertebrata</taxon>
        <taxon>Euteleostomi</taxon>
        <taxon>Actinopterygii</taxon>
        <taxon>Neopterygii</taxon>
        <taxon>Teleostei</taxon>
        <taxon>Ostariophysi</taxon>
        <taxon>Cypriniformes</taxon>
        <taxon>Cyprinidae</taxon>
        <taxon>Cyprininae</taxon>
        <taxon>Cyprinus</taxon>
    </lineage>
</organism>
<dbReference type="SMART" id="SM00409">
    <property type="entry name" value="IG"/>
    <property type="match status" value="1"/>
</dbReference>